<feature type="domain" description="DOMON" evidence="2">
    <location>
        <begin position="257"/>
        <end position="395"/>
    </location>
</feature>
<comment type="caution">
    <text evidence="3">The sequence shown here is derived from an EMBL/GenBank/DDBJ whole genome shotgun (WGS) entry which is preliminary data.</text>
</comment>
<evidence type="ECO:0000259" key="2">
    <source>
        <dbReference type="PROSITE" id="PS50836"/>
    </source>
</evidence>
<protein>
    <submittedName>
        <fullName evidence="3">PAPP5 protein</fullName>
    </submittedName>
</protein>
<feature type="chain" id="PRO_5032658457" evidence="1">
    <location>
        <begin position="17"/>
        <end position="442"/>
    </location>
</feature>
<dbReference type="OrthoDB" id="442428at2759"/>
<gene>
    <name evidence="3" type="primary">PAPP5</name>
    <name evidence="3" type="ORF">SPIL2461_LOCUS19689</name>
</gene>
<keyword evidence="4" id="KW-1185">Reference proteome</keyword>
<keyword evidence="1" id="KW-0732">Signal</keyword>
<dbReference type="PROSITE" id="PS50836">
    <property type="entry name" value="DOMON"/>
    <property type="match status" value="1"/>
</dbReference>
<evidence type="ECO:0000313" key="4">
    <source>
        <dbReference type="Proteomes" id="UP000649617"/>
    </source>
</evidence>
<evidence type="ECO:0000313" key="3">
    <source>
        <dbReference type="EMBL" id="CAE7700387.1"/>
    </source>
</evidence>
<dbReference type="InterPro" id="IPR005018">
    <property type="entry name" value="DOMON_domain"/>
</dbReference>
<dbReference type="EMBL" id="CAJNIZ010044760">
    <property type="protein sequence ID" value="CAE7700387.1"/>
    <property type="molecule type" value="Genomic_DNA"/>
</dbReference>
<feature type="signal peptide" evidence="1">
    <location>
        <begin position="1"/>
        <end position="16"/>
    </location>
</feature>
<accession>A0A812X2S8</accession>
<sequence length="442" mass="49752">MRACAWLLVPLATAQREPFALPASFEGTWQGVPYASVVGPWSENFTFAITKLPEQDYLFQANLPFDASPEFRQYWSWQRSYLRVSGEDRGRLLHCPGPRDPKRKRVAMMQAHTVSDREVTFCLRKWPGYDESKHPFPFHSLGCYKADAEEGCGCFNWTLRVDESGTRMDYQVSMAGSPFELRSRHVWATLQRIPYVAAVNLEFPGSGAHFDCDYHNRDEHQTELARCPFAFYYRPPPETSIVAASAFKHCYNLDAQVGLVLEWDIDEQTSSLHVQISALSDVAEYVSLGFRPLGGSSSLAARKANTGREQRFGMAGADIVLGSVTGGVQQYYSSAYSGAPEPDQSLTIRDASVERRGGRVFLRFRRPLIGGWLYSHHGITASIASNVSDMIWAVGTWSGVDEAPSYHGALRGWREVNWTDPEFDSRPLLSLRPYRCGLTIYP</sequence>
<organism evidence="3 4">
    <name type="scientific">Symbiodinium pilosum</name>
    <name type="common">Dinoflagellate</name>
    <dbReference type="NCBI Taxonomy" id="2952"/>
    <lineage>
        <taxon>Eukaryota</taxon>
        <taxon>Sar</taxon>
        <taxon>Alveolata</taxon>
        <taxon>Dinophyceae</taxon>
        <taxon>Suessiales</taxon>
        <taxon>Symbiodiniaceae</taxon>
        <taxon>Symbiodinium</taxon>
    </lineage>
</organism>
<evidence type="ECO:0000256" key="1">
    <source>
        <dbReference type="SAM" id="SignalP"/>
    </source>
</evidence>
<proteinExistence type="predicted"/>
<dbReference type="AlphaFoldDB" id="A0A812X2S8"/>
<dbReference type="CDD" id="cd09631">
    <property type="entry name" value="DOMON_DOH"/>
    <property type="match status" value="1"/>
</dbReference>
<name>A0A812X2S8_SYMPI</name>
<dbReference type="InterPro" id="IPR045266">
    <property type="entry name" value="DOH_DOMON"/>
</dbReference>
<reference evidence="3" key="1">
    <citation type="submission" date="2021-02" db="EMBL/GenBank/DDBJ databases">
        <authorList>
            <person name="Dougan E. K."/>
            <person name="Rhodes N."/>
            <person name="Thang M."/>
            <person name="Chan C."/>
        </authorList>
    </citation>
    <scope>NUCLEOTIDE SEQUENCE</scope>
</reference>
<dbReference type="Proteomes" id="UP000649617">
    <property type="component" value="Unassembled WGS sequence"/>
</dbReference>